<dbReference type="PANTHER" id="PTHR43278">
    <property type="entry name" value="NAD(P)H-DEPENDENT FMN-CONTAINING OXIDOREDUCTASE YWQN-RELATED"/>
    <property type="match status" value="1"/>
</dbReference>
<evidence type="ECO:0000256" key="2">
    <source>
        <dbReference type="ARBA" id="ARBA00022643"/>
    </source>
</evidence>
<dbReference type="Gene3D" id="3.40.50.360">
    <property type="match status" value="1"/>
</dbReference>
<dbReference type="GO" id="GO:0016491">
    <property type="term" value="F:oxidoreductase activity"/>
    <property type="evidence" value="ECO:0007669"/>
    <property type="project" value="InterPro"/>
</dbReference>
<keyword evidence="2" id="KW-0288">FMN</keyword>
<accession>A0A9D2HBH3</accession>
<dbReference type="Proteomes" id="UP000824225">
    <property type="component" value="Unassembled WGS sequence"/>
</dbReference>
<reference evidence="4" key="1">
    <citation type="journal article" date="2021" name="PeerJ">
        <title>Extensive microbial diversity within the chicken gut microbiome revealed by metagenomics and culture.</title>
        <authorList>
            <person name="Gilroy R."/>
            <person name="Ravi A."/>
            <person name="Getino M."/>
            <person name="Pursley I."/>
            <person name="Horton D.L."/>
            <person name="Alikhan N.F."/>
            <person name="Baker D."/>
            <person name="Gharbi K."/>
            <person name="Hall N."/>
            <person name="Watson M."/>
            <person name="Adriaenssens E.M."/>
            <person name="Foster-Nyarko E."/>
            <person name="Jarju S."/>
            <person name="Secka A."/>
            <person name="Antonio M."/>
            <person name="Oren A."/>
            <person name="Chaudhuri R.R."/>
            <person name="La Ragione R."/>
            <person name="Hildebrand F."/>
            <person name="Pallen M.J."/>
        </authorList>
    </citation>
    <scope>NUCLEOTIDE SEQUENCE</scope>
    <source>
        <strain evidence="4">CHK186-16707</strain>
    </source>
</reference>
<evidence type="ECO:0000313" key="4">
    <source>
        <dbReference type="EMBL" id="HJA08197.1"/>
    </source>
</evidence>
<gene>
    <name evidence="4" type="ORF">H9962_03270</name>
</gene>
<dbReference type="EMBL" id="DXAN01000006">
    <property type="protein sequence ID" value="HJA08197.1"/>
    <property type="molecule type" value="Genomic_DNA"/>
</dbReference>
<organism evidence="4 5">
    <name type="scientific">Candidatus Mailhella merdigallinarum</name>
    <dbReference type="NCBI Taxonomy" id="2838658"/>
    <lineage>
        <taxon>Bacteria</taxon>
        <taxon>Pseudomonadati</taxon>
        <taxon>Thermodesulfobacteriota</taxon>
        <taxon>Desulfovibrionia</taxon>
        <taxon>Desulfovibrionales</taxon>
        <taxon>Desulfovibrionaceae</taxon>
        <taxon>Mailhella</taxon>
    </lineage>
</organism>
<dbReference type="PANTHER" id="PTHR43278:SF2">
    <property type="entry name" value="IRON-SULFUR FLAVOPROTEIN"/>
    <property type="match status" value="1"/>
</dbReference>
<comment type="caution">
    <text evidence="4">The sequence shown here is derived from an EMBL/GenBank/DDBJ whole genome shotgun (WGS) entry which is preliminary data.</text>
</comment>
<evidence type="ECO:0000259" key="3">
    <source>
        <dbReference type="Pfam" id="PF03358"/>
    </source>
</evidence>
<feature type="domain" description="NADPH-dependent FMN reductase-like" evidence="3">
    <location>
        <begin position="4"/>
        <end position="133"/>
    </location>
</feature>
<dbReference type="InterPro" id="IPR005025">
    <property type="entry name" value="FMN_Rdtase-like_dom"/>
</dbReference>
<sequence>MAKKILIISSSLRTDGNSAILAGEFARGAREAGHDVDTIRLADKAIGFCRGCLACQRTRRCVIHDDADAIAQRMKDADVLVFATPIYFYAVCGQLKTLLDRTNPLFPSDYAFRDVYLLATAADGDERAVDGAVKEIQGWIDCFEKTSLKGVVRGVGADRAGAVRALSAVLGAARDMGRNA</sequence>
<reference evidence="4" key="2">
    <citation type="submission" date="2021-04" db="EMBL/GenBank/DDBJ databases">
        <authorList>
            <person name="Gilroy R."/>
        </authorList>
    </citation>
    <scope>NUCLEOTIDE SEQUENCE</scope>
    <source>
        <strain evidence="4">CHK186-16707</strain>
    </source>
</reference>
<dbReference type="AlphaFoldDB" id="A0A9D2HBH3"/>
<protein>
    <submittedName>
        <fullName evidence="4">Flavodoxin family protein</fullName>
    </submittedName>
</protein>
<name>A0A9D2HBH3_9BACT</name>
<dbReference type="InterPro" id="IPR051796">
    <property type="entry name" value="ISF_SsuE-like"/>
</dbReference>
<dbReference type="SUPFAM" id="SSF52218">
    <property type="entry name" value="Flavoproteins"/>
    <property type="match status" value="1"/>
</dbReference>
<proteinExistence type="predicted"/>
<evidence type="ECO:0000313" key="5">
    <source>
        <dbReference type="Proteomes" id="UP000824225"/>
    </source>
</evidence>
<dbReference type="Pfam" id="PF03358">
    <property type="entry name" value="FMN_red"/>
    <property type="match status" value="1"/>
</dbReference>
<evidence type="ECO:0000256" key="1">
    <source>
        <dbReference type="ARBA" id="ARBA00022630"/>
    </source>
</evidence>
<keyword evidence="1" id="KW-0285">Flavoprotein</keyword>
<dbReference type="InterPro" id="IPR029039">
    <property type="entry name" value="Flavoprotein-like_sf"/>
</dbReference>